<gene>
    <name evidence="1" type="ORF">HBH25_12345</name>
</gene>
<reference evidence="1 2" key="1">
    <citation type="submission" date="2020-03" db="EMBL/GenBank/DDBJ databases">
        <authorList>
            <person name="Wang L."/>
            <person name="He N."/>
            <person name="Li Y."/>
            <person name="Fang Y."/>
            <person name="Zhang F."/>
        </authorList>
    </citation>
    <scope>NUCLEOTIDE SEQUENCE [LARGE SCALE GENOMIC DNA]</scope>
    <source>
        <strain evidence="2">hsmgli-8</strain>
    </source>
</reference>
<evidence type="ECO:0000313" key="2">
    <source>
        <dbReference type="Proteomes" id="UP000746535"/>
    </source>
</evidence>
<dbReference type="Proteomes" id="UP000746535">
    <property type="component" value="Unassembled WGS sequence"/>
</dbReference>
<name>A0ABX0YDZ6_9PSED</name>
<dbReference type="EMBL" id="JAAVJI010000006">
    <property type="protein sequence ID" value="NJP01635.1"/>
    <property type="molecule type" value="Genomic_DNA"/>
</dbReference>
<accession>A0ABX0YDZ6</accession>
<comment type="caution">
    <text evidence="1">The sequence shown here is derived from an EMBL/GenBank/DDBJ whole genome shotgun (WGS) entry which is preliminary data.</text>
</comment>
<proteinExistence type="predicted"/>
<keyword evidence="2" id="KW-1185">Reference proteome</keyword>
<dbReference type="RefSeq" id="WP_168084210.1">
    <property type="nucleotide sequence ID" value="NZ_JAAVJI010000006.1"/>
</dbReference>
<protein>
    <submittedName>
        <fullName evidence="1">Transcriptional regulator</fullName>
    </submittedName>
</protein>
<organism evidence="1 2">
    <name type="scientific">Pseudomonas quercus</name>
    <dbReference type="NCBI Taxonomy" id="2722792"/>
    <lineage>
        <taxon>Bacteria</taxon>
        <taxon>Pseudomonadati</taxon>
        <taxon>Pseudomonadota</taxon>
        <taxon>Gammaproteobacteria</taxon>
        <taxon>Pseudomonadales</taxon>
        <taxon>Pseudomonadaceae</taxon>
        <taxon>Pseudomonas</taxon>
    </lineage>
</organism>
<evidence type="ECO:0000313" key="1">
    <source>
        <dbReference type="EMBL" id="NJP01635.1"/>
    </source>
</evidence>
<sequence>MINIQQLKTSVNRMSPETVFEAVLDLRLDGLVMEGKTPFGKLHFNTCFAEIEALFQRAGYHQRLDVVGLQGQAYALFDPARWDAVDVLRWLEAQAKAIAAGQPQSIVL</sequence>